<keyword evidence="5 7" id="KW-0472">Membrane</keyword>
<keyword evidence="3 7" id="KW-0812">Transmembrane</keyword>
<keyword evidence="4 7" id="KW-1133">Transmembrane helix</keyword>
<evidence type="ECO:0000256" key="1">
    <source>
        <dbReference type="ARBA" id="ARBA00004651"/>
    </source>
</evidence>
<feature type="compositionally biased region" description="Gly residues" evidence="6">
    <location>
        <begin position="117"/>
        <end position="126"/>
    </location>
</feature>
<sequence length="241" mass="25573">MNIALHGFLMGLSLIVAIGPQNTLLLRQGIRRTAVGAVVAVCLISEWMLIIGSTAGVGVIIDKAPIILDVMKYLGFVYLLWFAFTSFRDAFRPGGGTFTRDSQDPEVPTGPHPGDTYGTGPGTGAGEGSVAVAERTVRTTRTAPARTWVKPVLAALAMTWLNPATYVDIVVMLGGIANQYGEIGRWYFAAGALTASTMWMPSIGYGAKKLSGPLSRSDVARIVNIAIGIVMIAIAVRLLLH</sequence>
<reference evidence="8" key="1">
    <citation type="submission" date="2022-11" db="EMBL/GenBank/DDBJ databases">
        <title>Corynebacterium sp. isolated from Penguins.</title>
        <authorList>
            <person name="Sedlar K."/>
            <person name="Svec P."/>
        </authorList>
    </citation>
    <scope>NUCLEOTIDE SEQUENCE</scope>
    <source>
        <strain evidence="8">P5875</strain>
    </source>
</reference>
<name>A0A9Q4CDW6_9CORY</name>
<evidence type="ECO:0000256" key="7">
    <source>
        <dbReference type="SAM" id="Phobius"/>
    </source>
</evidence>
<evidence type="ECO:0000256" key="6">
    <source>
        <dbReference type="SAM" id="MobiDB-lite"/>
    </source>
</evidence>
<dbReference type="PANTHER" id="PTHR30086">
    <property type="entry name" value="ARGININE EXPORTER PROTEIN ARGO"/>
    <property type="match status" value="1"/>
</dbReference>
<evidence type="ECO:0000256" key="3">
    <source>
        <dbReference type="ARBA" id="ARBA00022692"/>
    </source>
</evidence>
<feature type="region of interest" description="Disordered" evidence="6">
    <location>
        <begin position="98"/>
        <end position="126"/>
    </location>
</feature>
<evidence type="ECO:0000256" key="5">
    <source>
        <dbReference type="ARBA" id="ARBA00023136"/>
    </source>
</evidence>
<feature type="transmembrane region" description="Helical" evidence="7">
    <location>
        <begin position="73"/>
        <end position="91"/>
    </location>
</feature>
<proteinExistence type="predicted"/>
<dbReference type="GO" id="GO:0005886">
    <property type="term" value="C:plasma membrane"/>
    <property type="evidence" value="ECO:0007669"/>
    <property type="project" value="UniProtKB-SubCell"/>
</dbReference>
<protein>
    <submittedName>
        <fullName evidence="8">LysE/ArgO family amino acid transporter</fullName>
    </submittedName>
</protein>
<gene>
    <name evidence="8" type="ORF">OS123_11135</name>
</gene>
<dbReference type="Pfam" id="PF01810">
    <property type="entry name" value="LysE"/>
    <property type="match status" value="1"/>
</dbReference>
<feature type="transmembrane region" description="Helical" evidence="7">
    <location>
        <begin position="33"/>
        <end position="61"/>
    </location>
</feature>
<feature type="transmembrane region" description="Helical" evidence="7">
    <location>
        <begin position="186"/>
        <end position="207"/>
    </location>
</feature>
<evidence type="ECO:0000256" key="2">
    <source>
        <dbReference type="ARBA" id="ARBA00022475"/>
    </source>
</evidence>
<organism evidence="8 9">
    <name type="scientific">Corynebacterium antarcticum</name>
    <dbReference type="NCBI Taxonomy" id="2800405"/>
    <lineage>
        <taxon>Bacteria</taxon>
        <taxon>Bacillati</taxon>
        <taxon>Actinomycetota</taxon>
        <taxon>Actinomycetes</taxon>
        <taxon>Mycobacteriales</taxon>
        <taxon>Corynebacteriaceae</taxon>
        <taxon>Corynebacterium</taxon>
    </lineage>
</organism>
<dbReference type="Proteomes" id="UP001070238">
    <property type="component" value="Unassembled WGS sequence"/>
</dbReference>
<dbReference type="InterPro" id="IPR001123">
    <property type="entry name" value="LeuE-type"/>
</dbReference>
<evidence type="ECO:0000313" key="8">
    <source>
        <dbReference type="EMBL" id="MCX7539086.1"/>
    </source>
</evidence>
<feature type="transmembrane region" description="Helical" evidence="7">
    <location>
        <begin position="219"/>
        <end position="240"/>
    </location>
</feature>
<comment type="caution">
    <text evidence="8">The sequence shown here is derived from an EMBL/GenBank/DDBJ whole genome shotgun (WGS) entry which is preliminary data.</text>
</comment>
<dbReference type="RefSeq" id="WP_267169766.1">
    <property type="nucleotide sequence ID" value="NZ_JAPMKX010000005.1"/>
</dbReference>
<dbReference type="PANTHER" id="PTHR30086:SF20">
    <property type="entry name" value="ARGININE EXPORTER PROTEIN ARGO-RELATED"/>
    <property type="match status" value="1"/>
</dbReference>
<keyword evidence="2" id="KW-1003">Cell membrane</keyword>
<accession>A0A9Q4CDW6</accession>
<dbReference type="AlphaFoldDB" id="A0A9Q4CDW6"/>
<evidence type="ECO:0000256" key="4">
    <source>
        <dbReference type="ARBA" id="ARBA00022989"/>
    </source>
</evidence>
<dbReference type="EMBL" id="JAPMKX010000005">
    <property type="protein sequence ID" value="MCX7539086.1"/>
    <property type="molecule type" value="Genomic_DNA"/>
</dbReference>
<dbReference type="GO" id="GO:0015171">
    <property type="term" value="F:amino acid transmembrane transporter activity"/>
    <property type="evidence" value="ECO:0007669"/>
    <property type="project" value="TreeGrafter"/>
</dbReference>
<evidence type="ECO:0000313" key="9">
    <source>
        <dbReference type="Proteomes" id="UP001070238"/>
    </source>
</evidence>
<comment type="subcellular location">
    <subcellularLocation>
        <location evidence="1">Cell membrane</location>
        <topology evidence="1">Multi-pass membrane protein</topology>
    </subcellularLocation>
</comment>